<reference evidence="2 3" key="1">
    <citation type="submission" date="2007-08" db="EMBL/GenBank/DDBJ databases">
        <authorList>
            <person name="Fulton L."/>
            <person name="Clifton S."/>
            <person name="Fulton B."/>
            <person name="Xu J."/>
            <person name="Minx P."/>
            <person name="Pepin K.H."/>
            <person name="Johnson M."/>
            <person name="Thiruvilangam P."/>
            <person name="Bhonagiri V."/>
            <person name="Nash W.E."/>
            <person name="Mardis E.R."/>
            <person name="Wilson R.K."/>
        </authorList>
    </citation>
    <scope>NUCLEOTIDE SEQUENCE [LARGE SCALE GENOMIC DNA]</scope>
    <source>
        <strain evidence="3">ATCC BAA-613 / DSM 15670 / CCUG 46953 / JCM 12243 / WAL 16351</strain>
    </source>
</reference>
<dbReference type="Gene3D" id="3.20.20.140">
    <property type="entry name" value="Metal-dependent hydrolases"/>
    <property type="match status" value="1"/>
</dbReference>
<evidence type="ECO:0000313" key="3">
    <source>
        <dbReference type="Proteomes" id="UP000005396"/>
    </source>
</evidence>
<dbReference type="GO" id="GO:0008270">
    <property type="term" value="F:zinc ion binding"/>
    <property type="evidence" value="ECO:0007669"/>
    <property type="project" value="TreeGrafter"/>
</dbReference>
<name>A8RLK2_ENTBW</name>
<feature type="domain" description="Polymerase/histidinol phosphatase N-terminal" evidence="1">
    <location>
        <begin position="14"/>
        <end position="88"/>
    </location>
</feature>
<dbReference type="GO" id="GO:0005829">
    <property type="term" value="C:cytosol"/>
    <property type="evidence" value="ECO:0007669"/>
    <property type="project" value="TreeGrafter"/>
</dbReference>
<dbReference type="AlphaFoldDB" id="A8RLK2"/>
<evidence type="ECO:0000259" key="1">
    <source>
        <dbReference type="SMART" id="SM00481"/>
    </source>
</evidence>
<dbReference type="Proteomes" id="UP000005396">
    <property type="component" value="Unassembled WGS sequence"/>
</dbReference>
<dbReference type="PaxDb" id="411902-CLOBOL_01650"/>
<dbReference type="Pfam" id="PF02811">
    <property type="entry name" value="PHP"/>
    <property type="match status" value="1"/>
</dbReference>
<comment type="caution">
    <text evidence="2">The sequence shown here is derived from an EMBL/GenBank/DDBJ whole genome shotgun (WGS) entry which is preliminary data.</text>
</comment>
<dbReference type="EMBL" id="ABCC02000018">
    <property type="protein sequence ID" value="EDP17998.1"/>
    <property type="molecule type" value="Genomic_DNA"/>
</dbReference>
<dbReference type="eggNOG" id="COG1387">
    <property type="taxonomic scope" value="Bacteria"/>
</dbReference>
<dbReference type="SMART" id="SM00481">
    <property type="entry name" value="POLIIIAc"/>
    <property type="match status" value="1"/>
</dbReference>
<accession>A8RLK2</accession>
<dbReference type="CDD" id="cd07437">
    <property type="entry name" value="PHP_HisPPase_Ycdx_like"/>
    <property type="match status" value="1"/>
</dbReference>
<protein>
    <recommendedName>
        <fullName evidence="1">Polymerase/histidinol phosphatase N-terminal domain-containing protein</fullName>
    </recommendedName>
</protein>
<sequence>MYARKDLHSMIDLLDLHTHTTASGHAYNSLYEMVHSASVKGLSLFGCSDHAPAMPGSCHSFHFINFKVLPRTLYGVRLMMGVELNIMDYDGTVDLEQSVLEPLDYAIASLHQPCIHSGTALQNTSAYLGALKNPLIHIIGHPDDSRFPIDYDTLVAAAGEHHKLLEVNNSSLNPLSFRVGARDNYIKMLELCRHYGTSIIINSDAHCEADAGNHGFAHALLEEVDFPQELIVNTSLDRLCGFLPKAAAILAQQEDERCGHLYRSGTIQEETVQEGNASGGNES</sequence>
<dbReference type="InterPro" id="IPR016195">
    <property type="entry name" value="Pol/histidinol_Pase-like"/>
</dbReference>
<dbReference type="SUPFAM" id="SSF89550">
    <property type="entry name" value="PHP domain-like"/>
    <property type="match status" value="1"/>
</dbReference>
<dbReference type="HOGENOM" id="CLU_061999_0_1_9"/>
<reference evidence="2 3" key="2">
    <citation type="submission" date="2007-09" db="EMBL/GenBank/DDBJ databases">
        <title>Draft genome sequence of Clostridium bolteae (ATCC BAA-613).</title>
        <authorList>
            <person name="Sudarsanam P."/>
            <person name="Ley R."/>
            <person name="Guruge J."/>
            <person name="Turnbaugh P.J."/>
            <person name="Mahowald M."/>
            <person name="Liep D."/>
            <person name="Gordon J."/>
        </authorList>
    </citation>
    <scope>NUCLEOTIDE SEQUENCE [LARGE SCALE GENOMIC DNA]</scope>
    <source>
        <strain evidence="3">ATCC BAA-613 / DSM 15670 / CCUG 46953 / JCM 12243 / WAL 16351</strain>
    </source>
</reference>
<dbReference type="NCBIfam" id="NF006702">
    <property type="entry name" value="PRK09248.1"/>
    <property type="match status" value="1"/>
</dbReference>
<dbReference type="PANTHER" id="PTHR36928">
    <property type="entry name" value="PHOSPHATASE YCDX-RELATED"/>
    <property type="match status" value="1"/>
</dbReference>
<evidence type="ECO:0000313" key="2">
    <source>
        <dbReference type="EMBL" id="EDP17998.1"/>
    </source>
</evidence>
<dbReference type="InterPro" id="IPR003141">
    <property type="entry name" value="Pol/His_phosphatase_N"/>
</dbReference>
<dbReference type="InterPro" id="IPR050243">
    <property type="entry name" value="PHP_phosphatase"/>
</dbReference>
<dbReference type="GO" id="GO:0042578">
    <property type="term" value="F:phosphoric ester hydrolase activity"/>
    <property type="evidence" value="ECO:0007669"/>
    <property type="project" value="TreeGrafter"/>
</dbReference>
<dbReference type="PANTHER" id="PTHR36928:SF1">
    <property type="entry name" value="PHOSPHATASE YCDX-RELATED"/>
    <property type="match status" value="1"/>
</dbReference>
<gene>
    <name evidence="2" type="ORF">CLOBOL_01650</name>
</gene>
<dbReference type="InterPro" id="IPR004013">
    <property type="entry name" value="PHP_dom"/>
</dbReference>
<organism evidence="2 3">
    <name type="scientific">Enterocloster bolteae (strain ATCC BAA-613 / DSM 15670 / CCUG 46953 / JCM 12243 / WAL 16351)</name>
    <name type="common">Clostridium bolteae</name>
    <dbReference type="NCBI Taxonomy" id="411902"/>
    <lineage>
        <taxon>Bacteria</taxon>
        <taxon>Bacillati</taxon>
        <taxon>Bacillota</taxon>
        <taxon>Clostridia</taxon>
        <taxon>Lachnospirales</taxon>
        <taxon>Lachnospiraceae</taxon>
        <taxon>Enterocloster</taxon>
    </lineage>
</organism>
<proteinExistence type="predicted"/>